<keyword evidence="3" id="KW-1185">Reference proteome</keyword>
<gene>
    <name evidence="2" type="ORF">BaRGS_00037587</name>
</gene>
<dbReference type="Proteomes" id="UP001519460">
    <property type="component" value="Unassembled WGS sequence"/>
</dbReference>
<accession>A0ABD0J8N7</accession>
<reference evidence="2 3" key="1">
    <citation type="journal article" date="2023" name="Sci. Data">
        <title>Genome assembly of the Korean intertidal mud-creeper Batillaria attramentaria.</title>
        <authorList>
            <person name="Patra A.K."/>
            <person name="Ho P.T."/>
            <person name="Jun S."/>
            <person name="Lee S.J."/>
            <person name="Kim Y."/>
            <person name="Won Y.J."/>
        </authorList>
    </citation>
    <scope>NUCLEOTIDE SEQUENCE [LARGE SCALE GENOMIC DNA]</scope>
    <source>
        <strain evidence="2">Wonlab-2016</strain>
    </source>
</reference>
<organism evidence="2 3">
    <name type="scientific">Batillaria attramentaria</name>
    <dbReference type="NCBI Taxonomy" id="370345"/>
    <lineage>
        <taxon>Eukaryota</taxon>
        <taxon>Metazoa</taxon>
        <taxon>Spiralia</taxon>
        <taxon>Lophotrochozoa</taxon>
        <taxon>Mollusca</taxon>
        <taxon>Gastropoda</taxon>
        <taxon>Caenogastropoda</taxon>
        <taxon>Sorbeoconcha</taxon>
        <taxon>Cerithioidea</taxon>
        <taxon>Batillariidae</taxon>
        <taxon>Batillaria</taxon>
    </lineage>
</organism>
<dbReference type="AlphaFoldDB" id="A0ABD0J8N7"/>
<feature type="region of interest" description="Disordered" evidence="1">
    <location>
        <begin position="1"/>
        <end position="32"/>
    </location>
</feature>
<evidence type="ECO:0000313" key="2">
    <source>
        <dbReference type="EMBL" id="KAK7465250.1"/>
    </source>
</evidence>
<comment type="caution">
    <text evidence="2">The sequence shown here is derived from an EMBL/GenBank/DDBJ whole genome shotgun (WGS) entry which is preliminary data.</text>
</comment>
<dbReference type="EMBL" id="JACVVK020000568">
    <property type="protein sequence ID" value="KAK7465250.1"/>
    <property type="molecule type" value="Genomic_DNA"/>
</dbReference>
<evidence type="ECO:0000313" key="3">
    <source>
        <dbReference type="Proteomes" id="UP001519460"/>
    </source>
</evidence>
<name>A0ABD0J8N7_9CAEN</name>
<proteinExistence type="predicted"/>
<protein>
    <submittedName>
        <fullName evidence="2">Uncharacterized protein</fullName>
    </submittedName>
</protein>
<sequence>MAEAIALRLRTKPGQNPPTRGSGLEAGSNDQLSPAVARMYDGRVNLVCPQNHKHETLSNSILHKVRTRTVCGRSVRQAPPSGKRREAMLS</sequence>
<evidence type="ECO:0000256" key="1">
    <source>
        <dbReference type="SAM" id="MobiDB-lite"/>
    </source>
</evidence>